<dbReference type="GO" id="GO:0005829">
    <property type="term" value="C:cytosol"/>
    <property type="evidence" value="ECO:0007669"/>
    <property type="project" value="TreeGrafter"/>
</dbReference>
<dbReference type="InterPro" id="IPR009057">
    <property type="entry name" value="Homeodomain-like_sf"/>
</dbReference>
<dbReference type="EMBL" id="QYUQ01000002">
    <property type="protein sequence ID" value="RJG01349.1"/>
    <property type="molecule type" value="Genomic_DNA"/>
</dbReference>
<protein>
    <submittedName>
        <fullName evidence="5">AraC family transcriptional regulator</fullName>
    </submittedName>
</protein>
<keyword evidence="1" id="KW-0805">Transcription regulation</keyword>
<organism evidence="5 6">
    <name type="scientific">Noviherbaspirillum sedimenti</name>
    <dbReference type="NCBI Taxonomy" id="2320865"/>
    <lineage>
        <taxon>Bacteria</taxon>
        <taxon>Pseudomonadati</taxon>
        <taxon>Pseudomonadota</taxon>
        <taxon>Betaproteobacteria</taxon>
        <taxon>Burkholderiales</taxon>
        <taxon>Oxalobacteraceae</taxon>
        <taxon>Noviherbaspirillum</taxon>
    </lineage>
</organism>
<evidence type="ECO:0000256" key="1">
    <source>
        <dbReference type="ARBA" id="ARBA00023015"/>
    </source>
</evidence>
<dbReference type="PANTHER" id="PTHR47894">
    <property type="entry name" value="HTH-TYPE TRANSCRIPTIONAL REGULATOR GADX"/>
    <property type="match status" value="1"/>
</dbReference>
<dbReference type="Proteomes" id="UP000266327">
    <property type="component" value="Unassembled WGS sequence"/>
</dbReference>
<dbReference type="AlphaFoldDB" id="A0A3A3G3G1"/>
<keyword evidence="3" id="KW-0804">Transcription</keyword>
<evidence type="ECO:0000313" key="5">
    <source>
        <dbReference type="EMBL" id="RJG01349.1"/>
    </source>
</evidence>
<dbReference type="Pfam" id="PF12833">
    <property type="entry name" value="HTH_18"/>
    <property type="match status" value="1"/>
</dbReference>
<reference evidence="6" key="1">
    <citation type="submission" date="2018-09" db="EMBL/GenBank/DDBJ databases">
        <authorList>
            <person name="Zhu H."/>
        </authorList>
    </citation>
    <scope>NUCLEOTIDE SEQUENCE [LARGE SCALE GENOMIC DNA]</scope>
    <source>
        <strain evidence="6">K1S02-23</strain>
    </source>
</reference>
<dbReference type="OrthoDB" id="6506763at2"/>
<evidence type="ECO:0000313" key="6">
    <source>
        <dbReference type="Proteomes" id="UP000266327"/>
    </source>
</evidence>
<feature type="domain" description="HTH araC/xylS-type" evidence="4">
    <location>
        <begin position="257"/>
        <end position="355"/>
    </location>
</feature>
<accession>A0A3A3G3G1</accession>
<evidence type="ECO:0000256" key="2">
    <source>
        <dbReference type="ARBA" id="ARBA00023125"/>
    </source>
</evidence>
<gene>
    <name evidence="5" type="ORF">D3878_06925</name>
</gene>
<sequence length="357" mass="39585">MESLISSPVSDVENDNRKSYKAAVVRVEALRDTFPRAVSDLGGTPDLLLHKEHITPSILQESNAVISYRAVISLLERASDELNCPDFGLKLAGYSGDGITVLGPLEIAMRNSKTLADAYDYCAKNLQVYSPAVHISVGRDFGEGQSSIVFDILLDGVPRQRQTVEHALGLTHLGVKSLSRDKVQPQEVWFSHSPLAPLNVYRLFFGVPVKFGMPANALLFGKDDLQKPIANRNPQIYEMACSFIDTKFPSPSVLLATQVRIILGRLLATGRCTQINVADMLAMHPRTFQRRLKEEGTSFEELVDATRREIALRNLTDTSVSLTRIAEKLGYSETSVLTRSCYRWFSSSPRQLRKGGT</sequence>
<evidence type="ECO:0000259" key="4">
    <source>
        <dbReference type="PROSITE" id="PS01124"/>
    </source>
</evidence>
<dbReference type="PROSITE" id="PS01124">
    <property type="entry name" value="HTH_ARAC_FAMILY_2"/>
    <property type="match status" value="1"/>
</dbReference>
<dbReference type="SUPFAM" id="SSF46689">
    <property type="entry name" value="Homeodomain-like"/>
    <property type="match status" value="1"/>
</dbReference>
<keyword evidence="2" id="KW-0238">DNA-binding</keyword>
<dbReference type="InterPro" id="IPR018060">
    <property type="entry name" value="HTH_AraC"/>
</dbReference>
<proteinExistence type="predicted"/>
<dbReference type="GO" id="GO:0003700">
    <property type="term" value="F:DNA-binding transcription factor activity"/>
    <property type="evidence" value="ECO:0007669"/>
    <property type="project" value="InterPro"/>
</dbReference>
<name>A0A3A3G3G1_9BURK</name>
<dbReference type="PANTHER" id="PTHR47894:SF4">
    <property type="entry name" value="HTH-TYPE TRANSCRIPTIONAL REGULATOR GADX"/>
    <property type="match status" value="1"/>
</dbReference>
<dbReference type="InterPro" id="IPR032687">
    <property type="entry name" value="AraC-type_N"/>
</dbReference>
<dbReference type="SMART" id="SM00342">
    <property type="entry name" value="HTH_ARAC"/>
    <property type="match status" value="1"/>
</dbReference>
<dbReference type="GO" id="GO:0000976">
    <property type="term" value="F:transcription cis-regulatory region binding"/>
    <property type="evidence" value="ECO:0007669"/>
    <property type="project" value="TreeGrafter"/>
</dbReference>
<dbReference type="Gene3D" id="1.10.10.60">
    <property type="entry name" value="Homeodomain-like"/>
    <property type="match status" value="1"/>
</dbReference>
<dbReference type="Pfam" id="PF12625">
    <property type="entry name" value="Arabinose_bd"/>
    <property type="match status" value="1"/>
</dbReference>
<evidence type="ECO:0000256" key="3">
    <source>
        <dbReference type="ARBA" id="ARBA00023163"/>
    </source>
</evidence>
<comment type="caution">
    <text evidence="5">The sequence shown here is derived from an EMBL/GenBank/DDBJ whole genome shotgun (WGS) entry which is preliminary data.</text>
</comment>
<keyword evidence="6" id="KW-1185">Reference proteome</keyword>